<comment type="subcellular location">
    <subcellularLocation>
        <location evidence="1">Mitochondrion</location>
    </subcellularLocation>
</comment>
<dbReference type="InterPro" id="IPR026146">
    <property type="entry name" value="Ribosomal_uS3m"/>
</dbReference>
<evidence type="ECO:0000313" key="8">
    <source>
        <dbReference type="Ensembl" id="ENSAZOP00000030930.1"/>
    </source>
</evidence>
<feature type="region of interest" description="Disordered" evidence="7">
    <location>
        <begin position="34"/>
        <end position="61"/>
    </location>
</feature>
<dbReference type="PANTHER" id="PTHR21244:SF1">
    <property type="entry name" value="SMALL RIBOSOMAL SUBUNIT PROTEIN US3M"/>
    <property type="match status" value="1"/>
</dbReference>
<dbReference type="Ensembl" id="ENSAZOT00000033067.1">
    <property type="protein sequence ID" value="ENSAZOP00000030930.1"/>
    <property type="gene ID" value="ENSAZOG00000019211.1"/>
</dbReference>
<evidence type="ECO:0000256" key="1">
    <source>
        <dbReference type="ARBA" id="ARBA00004173"/>
    </source>
</evidence>
<feature type="compositionally biased region" description="Pro residues" evidence="7">
    <location>
        <begin position="44"/>
        <end position="57"/>
    </location>
</feature>
<dbReference type="GO" id="GO:1990904">
    <property type="term" value="C:ribonucleoprotein complex"/>
    <property type="evidence" value="ECO:0007669"/>
    <property type="project" value="UniProtKB-KW"/>
</dbReference>
<accession>A0A8B9VXJ6</accession>
<name>A0A8B9VXJ6_9AVES</name>
<keyword evidence="4" id="KW-0689">Ribosomal protein</keyword>
<protein>
    <submittedName>
        <fullName evidence="8">Mitochondrial ribosomal protein S24</fullName>
    </submittedName>
</protein>
<dbReference type="GO" id="GO:0006412">
    <property type="term" value="P:translation"/>
    <property type="evidence" value="ECO:0007669"/>
    <property type="project" value="TreeGrafter"/>
</dbReference>
<keyword evidence="3" id="KW-0809">Transit peptide</keyword>
<evidence type="ECO:0000256" key="2">
    <source>
        <dbReference type="ARBA" id="ARBA00010761"/>
    </source>
</evidence>
<dbReference type="PANTHER" id="PTHR21244">
    <property type="entry name" value="MITOCHONDRIAL 28S RIBOSOMAL PROTEIN S24"/>
    <property type="match status" value="1"/>
</dbReference>
<proteinExistence type="inferred from homology"/>
<evidence type="ECO:0000256" key="3">
    <source>
        <dbReference type="ARBA" id="ARBA00022946"/>
    </source>
</evidence>
<evidence type="ECO:0000256" key="5">
    <source>
        <dbReference type="ARBA" id="ARBA00023128"/>
    </source>
</evidence>
<evidence type="ECO:0000256" key="6">
    <source>
        <dbReference type="ARBA" id="ARBA00023274"/>
    </source>
</evidence>
<sequence length="280" mass="30305">MGTSCVGCSRNGGSGDTRYRGHHLRVVVALGTLPELSQDTGGTPGPPRAPHPLPPQQAAPHGVPILGHVPILTAARHLHTTPACLKTRAARVRVGKGDKPVTYEKAHPPHYIAHRKGWLSLHTGNLDGEFGAAERTVEDVFLRKFFHGTFPGCLADEVVLKRRANALVGCLLLLPHLAPAKQPGLLRLHYHLRAPHQGWGIRGEAPPDPPKWCPRGCRAHPEPPTVPAHRVVQHQLLQRLHVGVEGGRDEQRLVDLGEVAGGAWGAQCWPRSGVLPPLRL</sequence>
<comment type="similarity">
    <text evidence="2">Belongs to the universal ribosomal protein uS3 family.</text>
</comment>
<dbReference type="AlphaFoldDB" id="A0A8B9VXJ6"/>
<dbReference type="Pfam" id="PF14955">
    <property type="entry name" value="MRP-S24"/>
    <property type="match status" value="1"/>
</dbReference>
<evidence type="ECO:0000256" key="4">
    <source>
        <dbReference type="ARBA" id="ARBA00022980"/>
    </source>
</evidence>
<keyword evidence="6" id="KW-0687">Ribonucleoprotein</keyword>
<keyword evidence="5" id="KW-0496">Mitochondrion</keyword>
<dbReference type="Ensembl" id="ENSAZOT00000033068.1">
    <property type="protein sequence ID" value="ENSAZOP00000030931.1"/>
    <property type="gene ID" value="ENSAZOG00000019211.1"/>
</dbReference>
<reference evidence="8" key="1">
    <citation type="submission" date="2025-05" db="UniProtKB">
        <authorList>
            <consortium name="Ensembl"/>
        </authorList>
    </citation>
    <scope>IDENTIFICATION</scope>
</reference>
<dbReference type="GO" id="GO:0005840">
    <property type="term" value="C:ribosome"/>
    <property type="evidence" value="ECO:0007669"/>
    <property type="project" value="UniProtKB-KW"/>
</dbReference>
<dbReference type="Proteomes" id="UP000694549">
    <property type="component" value="Unplaced"/>
</dbReference>
<dbReference type="GO" id="GO:0005739">
    <property type="term" value="C:mitochondrion"/>
    <property type="evidence" value="ECO:0007669"/>
    <property type="project" value="UniProtKB-SubCell"/>
</dbReference>
<evidence type="ECO:0000256" key="7">
    <source>
        <dbReference type="SAM" id="MobiDB-lite"/>
    </source>
</evidence>
<evidence type="ECO:0000313" key="9">
    <source>
        <dbReference type="Proteomes" id="UP000694549"/>
    </source>
</evidence>
<organism evidence="8 9">
    <name type="scientific">Anas zonorhyncha</name>
    <name type="common">Eastern spot-billed duck</name>
    <dbReference type="NCBI Taxonomy" id="75864"/>
    <lineage>
        <taxon>Eukaryota</taxon>
        <taxon>Metazoa</taxon>
        <taxon>Chordata</taxon>
        <taxon>Craniata</taxon>
        <taxon>Vertebrata</taxon>
        <taxon>Euteleostomi</taxon>
        <taxon>Archelosauria</taxon>
        <taxon>Archosauria</taxon>
        <taxon>Dinosauria</taxon>
        <taxon>Saurischia</taxon>
        <taxon>Theropoda</taxon>
        <taxon>Coelurosauria</taxon>
        <taxon>Aves</taxon>
        <taxon>Neognathae</taxon>
        <taxon>Galloanserae</taxon>
        <taxon>Anseriformes</taxon>
        <taxon>Anatidae</taxon>
        <taxon>Anatinae</taxon>
        <taxon>Anas</taxon>
    </lineage>
</organism>
<keyword evidence="9" id="KW-1185">Reference proteome</keyword>